<dbReference type="PRINTS" id="PR00111">
    <property type="entry name" value="ABHYDROLASE"/>
</dbReference>
<dbReference type="PANTHER" id="PTHR33570:SF2">
    <property type="entry name" value="CARBOXYMUCONOLACTONE DECARBOXYLASE-LIKE DOMAIN-CONTAINING PROTEIN"/>
    <property type="match status" value="1"/>
</dbReference>
<dbReference type="EMBL" id="JBHXIJ010000035">
    <property type="protein sequence ID" value="MFD5098892.1"/>
    <property type="molecule type" value="Genomic_DNA"/>
</dbReference>
<dbReference type="RefSeq" id="WP_386710596.1">
    <property type="nucleotide sequence ID" value="NZ_JBHXIJ010000035.1"/>
</dbReference>
<dbReference type="InterPro" id="IPR052512">
    <property type="entry name" value="4CMD/NDH-1_regulator"/>
</dbReference>
<dbReference type="Proteomes" id="UP001598448">
    <property type="component" value="Unassembled WGS sequence"/>
</dbReference>
<dbReference type="SUPFAM" id="SSF53474">
    <property type="entry name" value="alpha/beta-Hydrolases"/>
    <property type="match status" value="1"/>
</dbReference>
<feature type="domain" description="AB hydrolase-1" evidence="2">
    <location>
        <begin position="24"/>
        <end position="151"/>
    </location>
</feature>
<organism evidence="4 5">
    <name type="scientific">Streptomyces albidochromogenes</name>
    <dbReference type="NCBI Taxonomy" id="329524"/>
    <lineage>
        <taxon>Bacteria</taxon>
        <taxon>Bacillati</taxon>
        <taxon>Actinomycetota</taxon>
        <taxon>Actinomycetes</taxon>
        <taxon>Kitasatosporales</taxon>
        <taxon>Streptomycetaceae</taxon>
        <taxon>Streptomyces</taxon>
    </lineage>
</organism>
<evidence type="ECO:0000313" key="4">
    <source>
        <dbReference type="EMBL" id="MFD5098892.1"/>
    </source>
</evidence>
<dbReference type="Pfam" id="PF02627">
    <property type="entry name" value="CMD"/>
    <property type="match status" value="1"/>
</dbReference>
<evidence type="ECO:0000259" key="2">
    <source>
        <dbReference type="Pfam" id="PF00561"/>
    </source>
</evidence>
<name>A0ABW6FK31_9ACTN</name>
<dbReference type="InterPro" id="IPR000073">
    <property type="entry name" value="AB_hydrolase_1"/>
</dbReference>
<reference evidence="4 5" key="1">
    <citation type="submission" date="2024-09" db="EMBL/GenBank/DDBJ databases">
        <title>The Natural Products Discovery Center: Release of the First 8490 Sequenced Strains for Exploring Actinobacteria Biosynthetic Diversity.</title>
        <authorList>
            <person name="Kalkreuter E."/>
            <person name="Kautsar S.A."/>
            <person name="Yang D."/>
            <person name="Bader C.D."/>
            <person name="Teijaro C.N."/>
            <person name="Fluegel L."/>
            <person name="Davis C.M."/>
            <person name="Simpson J.R."/>
            <person name="Lauterbach L."/>
            <person name="Steele A.D."/>
            <person name="Gui C."/>
            <person name="Meng S."/>
            <person name="Li G."/>
            <person name="Viehrig K."/>
            <person name="Ye F."/>
            <person name="Su P."/>
            <person name="Kiefer A.F."/>
            <person name="Nichols A."/>
            <person name="Cepeda A.J."/>
            <person name="Yan W."/>
            <person name="Fan B."/>
            <person name="Jiang Y."/>
            <person name="Adhikari A."/>
            <person name="Zheng C.-J."/>
            <person name="Schuster L."/>
            <person name="Cowan T.M."/>
            <person name="Smanski M.J."/>
            <person name="Chevrette M.G."/>
            <person name="De Carvalho L.P.S."/>
            <person name="Shen B."/>
        </authorList>
    </citation>
    <scope>NUCLEOTIDE SEQUENCE [LARGE SCALE GENOMIC DNA]</scope>
    <source>
        <strain evidence="4 5">NPDC058348</strain>
    </source>
</reference>
<proteinExistence type="predicted"/>
<dbReference type="Gene3D" id="3.40.50.1820">
    <property type="entry name" value="alpha/beta hydrolase"/>
    <property type="match status" value="1"/>
</dbReference>
<dbReference type="Gene3D" id="1.20.1290.10">
    <property type="entry name" value="AhpD-like"/>
    <property type="match status" value="1"/>
</dbReference>
<feature type="region of interest" description="Disordered" evidence="1">
    <location>
        <begin position="417"/>
        <end position="465"/>
    </location>
</feature>
<dbReference type="PANTHER" id="PTHR33570">
    <property type="entry name" value="4-CARBOXYMUCONOLACTONE DECARBOXYLASE FAMILY PROTEIN"/>
    <property type="match status" value="1"/>
</dbReference>
<feature type="domain" description="AB hydrolase-1" evidence="2">
    <location>
        <begin position="179"/>
        <end position="250"/>
    </location>
</feature>
<protein>
    <submittedName>
        <fullName evidence="4">Alpha/beta fold hydrolase</fullName>
    </submittedName>
</protein>
<dbReference type="InterPro" id="IPR029058">
    <property type="entry name" value="AB_hydrolase_fold"/>
</dbReference>
<keyword evidence="5" id="KW-1185">Reference proteome</keyword>
<dbReference type="InterPro" id="IPR003779">
    <property type="entry name" value="CMD-like"/>
</dbReference>
<dbReference type="GO" id="GO:0016787">
    <property type="term" value="F:hydrolase activity"/>
    <property type="evidence" value="ECO:0007669"/>
    <property type="project" value="UniProtKB-KW"/>
</dbReference>
<dbReference type="Pfam" id="PF00561">
    <property type="entry name" value="Abhydrolase_1"/>
    <property type="match status" value="2"/>
</dbReference>
<feature type="domain" description="Carboxymuconolactone decarboxylase-like" evidence="3">
    <location>
        <begin position="302"/>
        <end position="385"/>
    </location>
</feature>
<dbReference type="InterPro" id="IPR029032">
    <property type="entry name" value="AhpD-like"/>
</dbReference>
<evidence type="ECO:0000259" key="3">
    <source>
        <dbReference type="Pfam" id="PF02627"/>
    </source>
</evidence>
<evidence type="ECO:0000313" key="5">
    <source>
        <dbReference type="Proteomes" id="UP001598448"/>
    </source>
</evidence>
<dbReference type="SUPFAM" id="SSF69118">
    <property type="entry name" value="AhpD-like"/>
    <property type="match status" value="1"/>
</dbReference>
<gene>
    <name evidence="4" type="ORF">ACFWJN_07975</name>
</gene>
<keyword evidence="4" id="KW-0378">Hydrolase</keyword>
<comment type="caution">
    <text evidence="4">The sequence shown here is derived from an EMBL/GenBank/DDBJ whole genome shotgun (WGS) entry which is preliminary data.</text>
</comment>
<sequence length="465" mass="48014">MTDPHPALPGLPHFVLDGPASGAPVVLGPSVGTSLAVWEPQLPALARTHRVLRWDLPGHGGSPAGLVPLDGTATVADLAALVLRAADAQGWQSFAYAGISIGGAVGLHLATHFPERITALAAVCSSARFGEPATWSERAALVRAEGTEAMVPSRPGTWFAPAFAATPLGHALIEDLRATDAAGYAACCDALAAYDLRGALPMVGAPTLVVAGRDDPATPPAHAREIADAIPGSTLLEVAGAAHLAGVEKPEPVTAALLAHFAPPPAGTDASRHAAGTRVRRAVLGPAHVDRATGRTTPFTARFQDFVTRYAWGEIWADETLDRRTRSCVTLTALVARGHEAELALHVRAALTNGLSRQEIGAVLLQAAVYCGVPAANRAFTVAQDVFDDLDRLDYEEEPAGADGLDALVEPDTLEELAEPDGPDALAAPLDPDAFPGRDTLPGASDAFPGQDALPVGPDDGQVDD</sequence>
<evidence type="ECO:0000256" key="1">
    <source>
        <dbReference type="SAM" id="MobiDB-lite"/>
    </source>
</evidence>
<feature type="compositionally biased region" description="Low complexity" evidence="1">
    <location>
        <begin position="423"/>
        <end position="435"/>
    </location>
</feature>
<accession>A0ABW6FK31</accession>